<proteinExistence type="predicted"/>
<sequence>MSDSARHSNAMSSVPILLGTAVTTSQRWVTDMERVGVNGFTITTNIDLGIGNTTALDAARTVRSWTQLPVAVSGGFSATDDSAFTSPDWDILTAGRSITDATVPAGAAARILELAHSTERHS</sequence>
<reference evidence="2" key="1">
    <citation type="submission" date="2016-10" db="EMBL/GenBank/DDBJ databases">
        <authorList>
            <person name="Varghese N."/>
            <person name="Submissions S."/>
        </authorList>
    </citation>
    <scope>NUCLEOTIDE SEQUENCE [LARGE SCALE GENOMIC DNA]</scope>
    <source>
        <strain evidence="2">DSM 46732</strain>
    </source>
</reference>
<organism evidence="1 2">
    <name type="scientific">Actinopolyspora xinjiangensis</name>
    <dbReference type="NCBI Taxonomy" id="405564"/>
    <lineage>
        <taxon>Bacteria</taxon>
        <taxon>Bacillati</taxon>
        <taxon>Actinomycetota</taxon>
        <taxon>Actinomycetes</taxon>
        <taxon>Actinopolysporales</taxon>
        <taxon>Actinopolysporaceae</taxon>
        <taxon>Actinopolyspora</taxon>
    </lineage>
</organism>
<dbReference type="Proteomes" id="UP000199497">
    <property type="component" value="Unassembled WGS sequence"/>
</dbReference>
<dbReference type="EMBL" id="FNJR01000026">
    <property type="protein sequence ID" value="SDP97365.1"/>
    <property type="molecule type" value="Genomic_DNA"/>
</dbReference>
<accession>A0A1H0X3R3</accession>
<dbReference type="STRING" id="405564.SAMN04487905_1265"/>
<dbReference type="AlphaFoldDB" id="A0A1H0X3R3"/>
<name>A0A1H0X3R3_9ACTN</name>
<dbReference type="Gene3D" id="3.20.20.70">
    <property type="entry name" value="Aldolase class I"/>
    <property type="match status" value="1"/>
</dbReference>
<protein>
    <submittedName>
        <fullName evidence="1">Uncharacterized protein</fullName>
    </submittedName>
</protein>
<dbReference type="InterPro" id="IPR013785">
    <property type="entry name" value="Aldolase_TIM"/>
</dbReference>
<evidence type="ECO:0000313" key="2">
    <source>
        <dbReference type="Proteomes" id="UP000199497"/>
    </source>
</evidence>
<dbReference type="SUPFAM" id="SSF51366">
    <property type="entry name" value="Ribulose-phoshate binding barrel"/>
    <property type="match status" value="1"/>
</dbReference>
<gene>
    <name evidence="1" type="ORF">SAMN04487905_1265</name>
</gene>
<evidence type="ECO:0000313" key="1">
    <source>
        <dbReference type="EMBL" id="SDP97365.1"/>
    </source>
</evidence>
<dbReference type="InterPro" id="IPR011060">
    <property type="entry name" value="RibuloseP-bd_barrel"/>
</dbReference>
<keyword evidence="2" id="KW-1185">Reference proteome</keyword>